<dbReference type="EMBL" id="JAPQKQ010000006">
    <property type="protein sequence ID" value="KAJ5192318.1"/>
    <property type="molecule type" value="Genomic_DNA"/>
</dbReference>
<name>A0A9W9J917_9EURO</name>
<organism evidence="1 2">
    <name type="scientific">Penicillium cf. viridicatum</name>
    <dbReference type="NCBI Taxonomy" id="2972119"/>
    <lineage>
        <taxon>Eukaryota</taxon>
        <taxon>Fungi</taxon>
        <taxon>Dikarya</taxon>
        <taxon>Ascomycota</taxon>
        <taxon>Pezizomycotina</taxon>
        <taxon>Eurotiomycetes</taxon>
        <taxon>Eurotiomycetidae</taxon>
        <taxon>Eurotiales</taxon>
        <taxon>Aspergillaceae</taxon>
        <taxon>Penicillium</taxon>
    </lineage>
</organism>
<evidence type="ECO:0000313" key="2">
    <source>
        <dbReference type="Proteomes" id="UP001150942"/>
    </source>
</evidence>
<reference evidence="1" key="1">
    <citation type="submission" date="2022-11" db="EMBL/GenBank/DDBJ databases">
        <authorList>
            <person name="Petersen C."/>
        </authorList>
    </citation>
    <scope>NUCLEOTIDE SEQUENCE</scope>
    <source>
        <strain evidence="1">IBT 20477</strain>
    </source>
</reference>
<comment type="caution">
    <text evidence="1">The sequence shown here is derived from an EMBL/GenBank/DDBJ whole genome shotgun (WGS) entry which is preliminary data.</text>
</comment>
<dbReference type="Proteomes" id="UP001150942">
    <property type="component" value="Unassembled WGS sequence"/>
</dbReference>
<accession>A0A9W9J917</accession>
<sequence>MATRQLQPPRYPRLNLRIYQDNGSLHLSQSFHPSPLSWIQSYALDEGMYVPCINFSQCLQVERHKVVNIAETPWPEPVRVL</sequence>
<dbReference type="AlphaFoldDB" id="A0A9W9J917"/>
<proteinExistence type="predicted"/>
<gene>
    <name evidence="1" type="ORF">N7449_008460</name>
</gene>
<protein>
    <submittedName>
        <fullName evidence="1">Uncharacterized protein</fullName>
    </submittedName>
</protein>
<reference evidence="1" key="2">
    <citation type="journal article" date="2023" name="IMA Fungus">
        <title>Comparative genomic study of the Penicillium genus elucidates a diverse pangenome and 15 lateral gene transfer events.</title>
        <authorList>
            <person name="Petersen C."/>
            <person name="Sorensen T."/>
            <person name="Nielsen M.R."/>
            <person name="Sondergaard T.E."/>
            <person name="Sorensen J.L."/>
            <person name="Fitzpatrick D.A."/>
            <person name="Frisvad J.C."/>
            <person name="Nielsen K.L."/>
        </authorList>
    </citation>
    <scope>NUCLEOTIDE SEQUENCE</scope>
    <source>
        <strain evidence="1">IBT 20477</strain>
    </source>
</reference>
<evidence type="ECO:0000313" key="1">
    <source>
        <dbReference type="EMBL" id="KAJ5192318.1"/>
    </source>
</evidence>
<keyword evidence="2" id="KW-1185">Reference proteome</keyword>